<dbReference type="AlphaFoldDB" id="A0A445JXS2"/>
<feature type="compositionally biased region" description="Basic and acidic residues" evidence="1">
    <location>
        <begin position="73"/>
        <end position="92"/>
    </location>
</feature>
<evidence type="ECO:0000256" key="1">
    <source>
        <dbReference type="SAM" id="MobiDB-lite"/>
    </source>
</evidence>
<name>A0A445JXS2_GLYSO</name>
<protein>
    <submittedName>
        <fullName evidence="2">Uncharacterized protein</fullName>
    </submittedName>
</protein>
<accession>A0A445JXS2</accession>
<organism evidence="2 3">
    <name type="scientific">Glycine soja</name>
    <name type="common">Wild soybean</name>
    <dbReference type="NCBI Taxonomy" id="3848"/>
    <lineage>
        <taxon>Eukaryota</taxon>
        <taxon>Viridiplantae</taxon>
        <taxon>Streptophyta</taxon>
        <taxon>Embryophyta</taxon>
        <taxon>Tracheophyta</taxon>
        <taxon>Spermatophyta</taxon>
        <taxon>Magnoliopsida</taxon>
        <taxon>eudicotyledons</taxon>
        <taxon>Gunneridae</taxon>
        <taxon>Pentapetalae</taxon>
        <taxon>rosids</taxon>
        <taxon>fabids</taxon>
        <taxon>Fabales</taxon>
        <taxon>Fabaceae</taxon>
        <taxon>Papilionoideae</taxon>
        <taxon>50 kb inversion clade</taxon>
        <taxon>NPAAA clade</taxon>
        <taxon>indigoferoid/millettioid clade</taxon>
        <taxon>Phaseoleae</taxon>
        <taxon>Glycine</taxon>
        <taxon>Glycine subgen. Soja</taxon>
    </lineage>
</organism>
<evidence type="ECO:0000313" key="3">
    <source>
        <dbReference type="Proteomes" id="UP000289340"/>
    </source>
</evidence>
<dbReference type="Proteomes" id="UP000289340">
    <property type="component" value="Chromosome 7"/>
</dbReference>
<comment type="caution">
    <text evidence="2">The sequence shown here is derived from an EMBL/GenBank/DDBJ whole genome shotgun (WGS) entry which is preliminary data.</text>
</comment>
<sequence>MASSFDSWEKDHFYNTISTGHAIGANPAIPRMFPNMFPLVTSQRKLANRRLIAVMKLSLDKSAQGERISGTSKNDHISSYRNDTLEDHPILG</sequence>
<gene>
    <name evidence="2" type="ORF">D0Y65_018103</name>
</gene>
<keyword evidence="3" id="KW-1185">Reference proteome</keyword>
<evidence type="ECO:0000313" key="2">
    <source>
        <dbReference type="EMBL" id="RZC03282.1"/>
    </source>
</evidence>
<dbReference type="EMBL" id="QZWG01000007">
    <property type="protein sequence ID" value="RZC03282.1"/>
    <property type="molecule type" value="Genomic_DNA"/>
</dbReference>
<reference evidence="2 3" key="1">
    <citation type="submission" date="2018-09" db="EMBL/GenBank/DDBJ databases">
        <title>A high-quality reference genome of wild soybean provides a powerful tool to mine soybean genomes.</title>
        <authorList>
            <person name="Xie M."/>
            <person name="Chung C.Y.L."/>
            <person name="Li M.-W."/>
            <person name="Wong F.-L."/>
            <person name="Chan T.-F."/>
            <person name="Lam H.-M."/>
        </authorList>
    </citation>
    <scope>NUCLEOTIDE SEQUENCE [LARGE SCALE GENOMIC DNA]</scope>
    <source>
        <strain evidence="3">cv. W05</strain>
        <tissue evidence="2">Hypocotyl of etiolated seedlings</tissue>
    </source>
</reference>
<proteinExistence type="predicted"/>
<feature type="region of interest" description="Disordered" evidence="1">
    <location>
        <begin position="63"/>
        <end position="92"/>
    </location>
</feature>